<dbReference type="GO" id="GO:0035556">
    <property type="term" value="P:intracellular signal transduction"/>
    <property type="evidence" value="ECO:0000318"/>
    <property type="project" value="GO_Central"/>
</dbReference>
<dbReference type="GO" id="GO:0005634">
    <property type="term" value="C:nucleus"/>
    <property type="evidence" value="ECO:0000318"/>
    <property type="project" value="GO_Central"/>
</dbReference>
<feature type="region of interest" description="Disordered" evidence="4">
    <location>
        <begin position="487"/>
        <end position="506"/>
    </location>
</feature>
<dbReference type="RefSeq" id="XP_006678526.1">
    <property type="nucleotide sequence ID" value="XM_006678463.1"/>
</dbReference>
<dbReference type="InterPro" id="IPR017441">
    <property type="entry name" value="Protein_kinase_ATP_BS"/>
</dbReference>
<evidence type="ECO:0000256" key="4">
    <source>
        <dbReference type="SAM" id="MobiDB-lite"/>
    </source>
</evidence>
<feature type="region of interest" description="Disordered" evidence="4">
    <location>
        <begin position="152"/>
        <end position="181"/>
    </location>
</feature>
<feature type="compositionally biased region" description="Polar residues" evidence="4">
    <location>
        <begin position="163"/>
        <end position="181"/>
    </location>
</feature>
<dbReference type="OrthoDB" id="10252171at2759"/>
<dbReference type="SMART" id="SM00220">
    <property type="entry name" value="S_TKc"/>
    <property type="match status" value="1"/>
</dbReference>
<dbReference type="GeneID" id="18238573"/>
<feature type="region of interest" description="Disordered" evidence="4">
    <location>
        <begin position="696"/>
        <end position="757"/>
    </location>
</feature>
<evidence type="ECO:0000256" key="1">
    <source>
        <dbReference type="ARBA" id="ARBA00022741"/>
    </source>
</evidence>
<sequence length="1197" mass="133316">MASVTVPITTPIEETHLGGLTHVRNYSITHAPPSTPLRLELSGKVPYTLRSRPPTATKHSRRSTENLEEVDEGYGSMPLINEARKVLLEFEEQNSDGSSSEVPLLESGKSVAISTTTNQHDEVTTLEATEVKPKPFRVVVIRPRQVSAFSAKSEKHDAKLASDGQSPTTTIEKSKKVQSVTPPDTHMIMLKEEESQPSVLYEQVDRVASIDFDNKLVLDDDVSNAQQPSTPSDLLTKKSLEKHGSFFEAAPLRKWAPVSDLYDAVDLGSAFSENSLEDIGHECDRFADIDAEISPSSNQLGSQYSLEHEIDLSSWQSKNKLLDKYLKNNDSMPSPIEESTSKADILNSNNLQPENHANHKRDDPILLVFDEPVIDALHPESNLLQSQSIAVEISSTRQDSNKQADALFSADDTASSIKKLPTSDAEGHPSFINVHIHKKPDNLHPLPSRAMSGSNFESTLAVRSSSFHVGTIMPQQRSMYQMKKLKQSLPTLDDEEEPDVKPSNLSKSNTAHIIESKSMTESISSHESVSDDLSSVEDLKKEESFNSTSSAIESIVKSDSMCANSSKIIPKDGIRLKKPGLHMPDIIKKMIPAKIFKADKEPGINSRSNSTSSISSGKFAFFKGLSGFNIRSRDNSTEDIRQLNLITGKIQLPVNTEKIKMQQKLHENLVKEFMSEPHEAPLIRLEKYSQQKATFPIHRGAVNPTKSIASSKGSSCKSKIHSLQSSDTSKSSIQKSGSMTSTSSQSSTSTSERESMQKQNIAIATKNNVKGAHTGSMNTHIIDNTPPSIKAVEDLAILEEFSTKEKYRFESSYKLIKQIGSGGHSTVWLSTRNSDGRMVVCKFINASSVWNWHVEESGFPTNRRASLVDTVSNSLKPKLASISLISNNSRKIFGNGNKTSHSTSGSETCLDQTPDVTAFASSMPSLEITDHTTFTPKDIAMSKLTALIKKTSKTSQPIKVVPVRKIPLEIHKMRHFAGQNQPRLVKYYDHFEMYPRYVIVMEYLGQEWVDLYDYIEMYGPVKESHACMIFKQIVETVACMHRMGFCHNDIKDENIMIHTKTREIKLIDFGSTTYLKPEVPTKIFYGTKKFAAPEALDGGDYYPACQETWALGTLLYVLLFQMDPFKDDDEVMELNITHRIERLRAPVEPGSSRAKQGHVPIVVSDEAVDLLSALMQKDYRNRPKISEIIDFDFFHQE</sequence>
<feature type="domain" description="Protein kinase" evidence="5">
    <location>
        <begin position="813"/>
        <end position="1194"/>
    </location>
</feature>
<reference evidence="6 7" key="1">
    <citation type="submission" date="2009-12" db="EMBL/GenBank/DDBJ databases">
        <title>The draft genome of Batrachochytrium dendrobatidis.</title>
        <authorList>
            <consortium name="US DOE Joint Genome Institute (JGI-PGF)"/>
            <person name="Kuo A."/>
            <person name="Salamov A."/>
            <person name="Schmutz J."/>
            <person name="Lucas S."/>
            <person name="Pitluck S."/>
            <person name="Rosenblum E."/>
            <person name="Stajich J."/>
            <person name="Eisen M."/>
            <person name="Grigoriev I.V."/>
        </authorList>
    </citation>
    <scope>NUCLEOTIDE SEQUENCE [LARGE SCALE GENOMIC DNA]</scope>
    <source>
        <strain evidence="7">JAM81 / FGSC 10211</strain>
    </source>
</reference>
<dbReference type="Proteomes" id="UP000007241">
    <property type="component" value="Unassembled WGS sequence"/>
</dbReference>
<feature type="binding site" evidence="3">
    <location>
        <position position="842"/>
    </location>
    <ligand>
        <name>ATP</name>
        <dbReference type="ChEBI" id="CHEBI:30616"/>
    </ligand>
</feature>
<dbReference type="InterPro" id="IPR011009">
    <property type="entry name" value="Kinase-like_dom_sf"/>
</dbReference>
<dbReference type="InParanoid" id="F4P293"/>
<dbReference type="PANTHER" id="PTHR24346">
    <property type="entry name" value="MAP/MICROTUBULE AFFINITY-REGULATING KINASE"/>
    <property type="match status" value="1"/>
</dbReference>
<dbReference type="EMBL" id="GL882883">
    <property type="protein sequence ID" value="EGF80818.1"/>
    <property type="molecule type" value="Genomic_DNA"/>
</dbReference>
<dbReference type="Gene3D" id="1.10.510.10">
    <property type="entry name" value="Transferase(Phosphotransferase) domain 1"/>
    <property type="match status" value="1"/>
</dbReference>
<dbReference type="GO" id="GO:0005737">
    <property type="term" value="C:cytoplasm"/>
    <property type="evidence" value="ECO:0000318"/>
    <property type="project" value="GO_Central"/>
</dbReference>
<dbReference type="PROSITE" id="PS50011">
    <property type="entry name" value="PROTEIN_KINASE_DOM"/>
    <property type="match status" value="1"/>
</dbReference>
<dbReference type="AlphaFoldDB" id="F4P293"/>
<dbReference type="GO" id="GO:0005524">
    <property type="term" value="F:ATP binding"/>
    <property type="evidence" value="ECO:0007669"/>
    <property type="project" value="UniProtKB-UniRule"/>
</dbReference>
<evidence type="ECO:0000259" key="5">
    <source>
        <dbReference type="PROSITE" id="PS50011"/>
    </source>
</evidence>
<dbReference type="HOGENOM" id="CLU_271151_0_0_1"/>
<dbReference type="GO" id="GO:0045719">
    <property type="term" value="P:negative regulation of glycogen biosynthetic process"/>
    <property type="evidence" value="ECO:0000318"/>
    <property type="project" value="GO_Central"/>
</dbReference>
<gene>
    <name evidence="6" type="ORF">BATDEDRAFT_24743</name>
</gene>
<evidence type="ECO:0000313" key="6">
    <source>
        <dbReference type="EMBL" id="EGF80818.1"/>
    </source>
</evidence>
<dbReference type="PANTHER" id="PTHR24346:SF51">
    <property type="entry name" value="PAS DOMAIN-CONTAINING SERINE_THREONINE-PROTEIN KINASE"/>
    <property type="match status" value="1"/>
</dbReference>
<dbReference type="Pfam" id="PF00069">
    <property type="entry name" value="Pkinase"/>
    <property type="match status" value="1"/>
</dbReference>
<name>F4P293_BATDJ</name>
<dbReference type="SUPFAM" id="SSF56112">
    <property type="entry name" value="Protein kinase-like (PK-like)"/>
    <property type="match status" value="1"/>
</dbReference>
<dbReference type="PROSITE" id="PS00108">
    <property type="entry name" value="PROTEIN_KINASE_ST"/>
    <property type="match status" value="1"/>
</dbReference>
<dbReference type="GO" id="GO:0004674">
    <property type="term" value="F:protein serine/threonine kinase activity"/>
    <property type="evidence" value="ECO:0000318"/>
    <property type="project" value="GO_Central"/>
</dbReference>
<keyword evidence="1 3" id="KW-0547">Nucleotide-binding</keyword>
<protein>
    <recommendedName>
        <fullName evidence="5">Protein kinase domain-containing protein</fullName>
    </recommendedName>
</protein>
<proteinExistence type="predicted"/>
<dbReference type="InterPro" id="IPR008271">
    <property type="entry name" value="Ser/Thr_kinase_AS"/>
</dbReference>
<accession>F4P293</accession>
<keyword evidence="2 3" id="KW-0067">ATP-binding</keyword>
<dbReference type="InterPro" id="IPR000719">
    <property type="entry name" value="Prot_kinase_dom"/>
</dbReference>
<dbReference type="GO" id="GO:0005829">
    <property type="term" value="C:cytosol"/>
    <property type="evidence" value="ECO:0000318"/>
    <property type="project" value="GO_Central"/>
</dbReference>
<feature type="compositionally biased region" description="Low complexity" evidence="4">
    <location>
        <begin position="706"/>
        <end position="750"/>
    </location>
</feature>
<evidence type="ECO:0000256" key="3">
    <source>
        <dbReference type="PROSITE-ProRule" id="PRU10141"/>
    </source>
</evidence>
<organism evidence="6 7">
    <name type="scientific">Batrachochytrium dendrobatidis (strain JAM81 / FGSC 10211)</name>
    <name type="common">Frog chytrid fungus</name>
    <dbReference type="NCBI Taxonomy" id="684364"/>
    <lineage>
        <taxon>Eukaryota</taxon>
        <taxon>Fungi</taxon>
        <taxon>Fungi incertae sedis</taxon>
        <taxon>Chytridiomycota</taxon>
        <taxon>Chytridiomycota incertae sedis</taxon>
        <taxon>Chytridiomycetes</taxon>
        <taxon>Rhizophydiales</taxon>
        <taxon>Rhizophydiales incertae sedis</taxon>
        <taxon>Batrachochytrium</taxon>
    </lineage>
</organism>
<keyword evidence="7" id="KW-1185">Reference proteome</keyword>
<dbReference type="STRING" id="684364.F4P293"/>
<dbReference type="Gene3D" id="3.30.200.20">
    <property type="entry name" value="Phosphorylase Kinase, domain 1"/>
    <property type="match status" value="1"/>
</dbReference>
<feature type="region of interest" description="Disordered" evidence="4">
    <location>
        <begin position="47"/>
        <end position="73"/>
    </location>
</feature>
<evidence type="ECO:0000256" key="2">
    <source>
        <dbReference type="ARBA" id="ARBA00022840"/>
    </source>
</evidence>
<evidence type="ECO:0000313" key="7">
    <source>
        <dbReference type="Proteomes" id="UP000007241"/>
    </source>
</evidence>
<dbReference type="PROSITE" id="PS00107">
    <property type="entry name" value="PROTEIN_KINASE_ATP"/>
    <property type="match status" value="1"/>
</dbReference>